<dbReference type="AlphaFoldDB" id="A0A0S4R055"/>
<gene>
    <name evidence="2" type="ORF">Ga0074812_1681</name>
</gene>
<reference evidence="3" key="1">
    <citation type="submission" date="2015-11" db="EMBL/GenBank/DDBJ databases">
        <authorList>
            <person name="Varghese N."/>
        </authorList>
    </citation>
    <scope>NUCLEOTIDE SEQUENCE [LARGE SCALE GENOMIC DNA]</scope>
    <source>
        <strain evidence="3">DSM 45899</strain>
    </source>
</reference>
<sequence>MNVTAGGLLILAFSLLIGLGAAWIWQAAGARWVNVISAGAGAFAATAMLIFAGLDAWGSATAASRQGTDDACYPVVRTSSEYLRCPGSDPLPSHRGTGYP</sequence>
<keyword evidence="3" id="KW-1185">Reference proteome</keyword>
<protein>
    <submittedName>
        <fullName evidence="2">Uncharacterized protein</fullName>
    </submittedName>
</protein>
<feature type="transmembrane region" description="Helical" evidence="1">
    <location>
        <begin position="32"/>
        <end position="54"/>
    </location>
</feature>
<keyword evidence="1" id="KW-1133">Transmembrane helix</keyword>
<organism evidence="2 3">
    <name type="scientific">Parafrankia irregularis</name>
    <dbReference type="NCBI Taxonomy" id="795642"/>
    <lineage>
        <taxon>Bacteria</taxon>
        <taxon>Bacillati</taxon>
        <taxon>Actinomycetota</taxon>
        <taxon>Actinomycetes</taxon>
        <taxon>Frankiales</taxon>
        <taxon>Frankiaceae</taxon>
        <taxon>Parafrankia</taxon>
    </lineage>
</organism>
<name>A0A0S4R055_9ACTN</name>
<keyword evidence="1" id="KW-0472">Membrane</keyword>
<accession>A0A0S4R055</accession>
<evidence type="ECO:0000313" key="3">
    <source>
        <dbReference type="Proteomes" id="UP000198802"/>
    </source>
</evidence>
<feature type="transmembrane region" description="Helical" evidence="1">
    <location>
        <begin position="6"/>
        <end position="25"/>
    </location>
</feature>
<dbReference type="Proteomes" id="UP000198802">
    <property type="component" value="Unassembled WGS sequence"/>
</dbReference>
<dbReference type="RefSeq" id="WP_091287401.1">
    <property type="nucleotide sequence ID" value="NZ_FAOZ01000068.1"/>
</dbReference>
<evidence type="ECO:0000313" key="2">
    <source>
        <dbReference type="EMBL" id="CUU61248.1"/>
    </source>
</evidence>
<proteinExistence type="predicted"/>
<evidence type="ECO:0000256" key="1">
    <source>
        <dbReference type="SAM" id="Phobius"/>
    </source>
</evidence>
<dbReference type="EMBL" id="FAOZ01000068">
    <property type="protein sequence ID" value="CUU61248.1"/>
    <property type="molecule type" value="Genomic_DNA"/>
</dbReference>
<keyword evidence="1" id="KW-0812">Transmembrane</keyword>